<dbReference type="Proteomes" id="UP001164929">
    <property type="component" value="Chromosome 19"/>
</dbReference>
<feature type="region of interest" description="Disordered" evidence="1">
    <location>
        <begin position="1"/>
        <end position="24"/>
    </location>
</feature>
<dbReference type="EMBL" id="JAQIZT010000019">
    <property type="protein sequence ID" value="KAJ6951911.1"/>
    <property type="molecule type" value="Genomic_DNA"/>
</dbReference>
<evidence type="ECO:0000313" key="4">
    <source>
        <dbReference type="Proteomes" id="UP001164929"/>
    </source>
</evidence>
<accession>A0AAD6PQE5</accession>
<feature type="compositionally biased region" description="Polar residues" evidence="1">
    <location>
        <begin position="1"/>
        <end position="22"/>
    </location>
</feature>
<feature type="region of interest" description="Disordered" evidence="1">
    <location>
        <begin position="32"/>
        <end position="51"/>
    </location>
</feature>
<feature type="compositionally biased region" description="Basic and acidic residues" evidence="1">
    <location>
        <begin position="39"/>
        <end position="51"/>
    </location>
</feature>
<keyword evidence="4" id="KW-1185">Reference proteome</keyword>
<evidence type="ECO:0000256" key="1">
    <source>
        <dbReference type="SAM" id="MobiDB-lite"/>
    </source>
</evidence>
<protein>
    <submittedName>
        <fullName evidence="2">Uncharacterized protein</fullName>
    </submittedName>
</protein>
<dbReference type="EMBL" id="JAQIZT010000019">
    <property type="protein sequence ID" value="KAJ6951912.1"/>
    <property type="molecule type" value="Genomic_DNA"/>
</dbReference>
<reference evidence="2" key="1">
    <citation type="journal article" date="2023" name="Mol. Ecol. Resour.">
        <title>Chromosome-level genome assembly of a triploid poplar Populus alba 'Berolinensis'.</title>
        <authorList>
            <person name="Chen S."/>
            <person name="Yu Y."/>
            <person name="Wang X."/>
            <person name="Wang S."/>
            <person name="Zhang T."/>
            <person name="Zhou Y."/>
            <person name="He R."/>
            <person name="Meng N."/>
            <person name="Wang Y."/>
            <person name="Liu W."/>
            <person name="Liu Z."/>
            <person name="Liu J."/>
            <person name="Guo Q."/>
            <person name="Huang H."/>
            <person name="Sederoff R.R."/>
            <person name="Wang G."/>
            <person name="Qu G."/>
            <person name="Chen S."/>
        </authorList>
    </citation>
    <scope>NUCLEOTIDE SEQUENCE</scope>
    <source>
        <strain evidence="2">SC-2020</strain>
    </source>
</reference>
<organism evidence="2 4">
    <name type="scientific">Populus alba x Populus x berolinensis</name>
    <dbReference type="NCBI Taxonomy" id="444605"/>
    <lineage>
        <taxon>Eukaryota</taxon>
        <taxon>Viridiplantae</taxon>
        <taxon>Streptophyta</taxon>
        <taxon>Embryophyta</taxon>
        <taxon>Tracheophyta</taxon>
        <taxon>Spermatophyta</taxon>
        <taxon>Magnoliopsida</taxon>
        <taxon>eudicotyledons</taxon>
        <taxon>Gunneridae</taxon>
        <taxon>Pentapetalae</taxon>
        <taxon>rosids</taxon>
        <taxon>fabids</taxon>
        <taxon>Malpighiales</taxon>
        <taxon>Salicaceae</taxon>
        <taxon>Saliceae</taxon>
        <taxon>Populus</taxon>
    </lineage>
</organism>
<sequence length="80" mass="9045">MTLTKTQSNYNSHTVTLSQSQNPFLPFSLSPFPSKLKNHSPDPERLAKDEDSAILYRQRSIPAKKSLLHSCMNVETPCKL</sequence>
<name>A0AAD6PQE5_9ROSI</name>
<evidence type="ECO:0000313" key="3">
    <source>
        <dbReference type="EMBL" id="KAJ6951912.1"/>
    </source>
</evidence>
<gene>
    <name evidence="2" type="ORF">NC653_041158</name>
    <name evidence="3" type="ORF">NC653_041159</name>
</gene>
<proteinExistence type="predicted"/>
<evidence type="ECO:0000313" key="2">
    <source>
        <dbReference type="EMBL" id="KAJ6951911.1"/>
    </source>
</evidence>
<comment type="caution">
    <text evidence="2">The sequence shown here is derived from an EMBL/GenBank/DDBJ whole genome shotgun (WGS) entry which is preliminary data.</text>
</comment>
<dbReference type="AlphaFoldDB" id="A0AAD6PQE5"/>